<feature type="transmembrane region" description="Helical" evidence="8">
    <location>
        <begin position="132"/>
        <end position="152"/>
    </location>
</feature>
<dbReference type="PANTHER" id="PTHR31752">
    <property type="entry name" value="AUXIN EFFLUX CARRIER COMPONENT 1B-RELATED"/>
    <property type="match status" value="1"/>
</dbReference>
<feature type="compositionally biased region" description="Basic and acidic residues" evidence="9">
    <location>
        <begin position="436"/>
        <end position="453"/>
    </location>
</feature>
<feature type="transmembrane region" description="Helical" evidence="8">
    <location>
        <begin position="503"/>
        <end position="527"/>
    </location>
</feature>
<keyword evidence="3 8" id="KW-0813">Transport</keyword>
<evidence type="ECO:0000256" key="6">
    <source>
        <dbReference type="ARBA" id="ARBA00023136"/>
    </source>
</evidence>
<dbReference type="GO" id="GO:0010329">
    <property type="term" value="F:auxin efflux transmembrane transporter activity"/>
    <property type="evidence" value="ECO:0007669"/>
    <property type="project" value="TreeGrafter"/>
</dbReference>
<protein>
    <recommendedName>
        <fullName evidence="8">Auxin efflux carrier component</fullName>
    </recommendedName>
</protein>
<dbReference type="GO" id="GO:0005783">
    <property type="term" value="C:endoplasmic reticulum"/>
    <property type="evidence" value="ECO:0007669"/>
    <property type="project" value="TreeGrafter"/>
</dbReference>
<accession>A0A1L2D3F9</accession>
<evidence type="ECO:0000313" key="10">
    <source>
        <dbReference type="EMBL" id="AMQ09725.1"/>
    </source>
</evidence>
<dbReference type="GO" id="GO:0009926">
    <property type="term" value="P:auxin polar transport"/>
    <property type="evidence" value="ECO:0007669"/>
    <property type="project" value="TreeGrafter"/>
</dbReference>
<evidence type="ECO:0000256" key="2">
    <source>
        <dbReference type="ARBA" id="ARBA00009177"/>
    </source>
</evidence>
<keyword evidence="5 8" id="KW-1133">Transmembrane helix</keyword>
<comment type="similarity">
    <text evidence="2 8">Belongs to the auxin efflux carrier (TC 2.A.69.1) family.</text>
</comment>
<evidence type="ECO:0000256" key="9">
    <source>
        <dbReference type="SAM" id="MobiDB-lite"/>
    </source>
</evidence>
<name>A0A1L2D3F9_BOENI</name>
<feature type="compositionally biased region" description="Polar residues" evidence="9">
    <location>
        <begin position="316"/>
        <end position="325"/>
    </location>
</feature>
<evidence type="ECO:0000256" key="4">
    <source>
        <dbReference type="ARBA" id="ARBA00022692"/>
    </source>
</evidence>
<feature type="region of interest" description="Disordered" evidence="9">
    <location>
        <begin position="390"/>
        <end position="454"/>
    </location>
</feature>
<dbReference type="NCBIfam" id="TIGR00946">
    <property type="entry name" value="2a69"/>
    <property type="match status" value="1"/>
</dbReference>
<sequence length="622" mass="67970">MITLADFYHVMTAVVPLYVAMILAYGSVKWWKIFTPDQCSGINRFVALFAVPLLSFHFISTNDIYTMNFRFIAADTLQKLIVLAVLFAWSHLSRRGCLEWTITLFSLSTLPNTLVMGIPLLKGMYGDYSGSLMVQIVVLQCIIWYTLMLFMFEFRGARILISEQFPDTAATIVSIHVDSDVMSLDGRQPLETEAEIKDDGKLHVTVRRSNASRSDIFSRRSQGLSSTTPRPSNLTNAEIYSLQSSRNPTPRGSSFNHTDFYSMMGGGGGGAAGRSSNFGAGDVYGMSASRGPTPRPSNYDEDGAIKAAGATRFGVNNTASSQNYPAPNPGMFSPTGSKNNPKIGNANSKANGNAAMVNQKSGNMNNDQDGNRDLHMFVWSSSASPVSDVFGSHEYGTGHDQKDVRLAVSPGKVEGRRENNQDEYLERDEFSFGNRDQNHIDHQGDKGGDDKPKAMPPTSVMTRLILIMVWRKLIRNPNTYSSLIGLIWSLVCFRWNVKMPAIIIQSISILSDAGLGMAMFSLGLFMALQPRIIACGNSIAAFAMAVRFLTGPAVMAAASIAIGLRGDLLHIAIVQAALPQGIVPFVFAKEYNVHPDILSTGVIFGMLIALPITLVYYILLGL</sequence>
<dbReference type="InterPro" id="IPR051107">
    <property type="entry name" value="Auxin_Efflux_Carrier"/>
</dbReference>
<proteinExistence type="evidence at transcript level"/>
<feature type="transmembrane region" description="Helical" evidence="8">
    <location>
        <begin position="71"/>
        <end position="89"/>
    </location>
</feature>
<keyword evidence="6 8" id="KW-0472">Membrane</keyword>
<dbReference type="InterPro" id="IPR004776">
    <property type="entry name" value="Mem_transp_PIN-like"/>
</dbReference>
<dbReference type="Pfam" id="PF03547">
    <property type="entry name" value="Mem_trans"/>
    <property type="match status" value="1"/>
</dbReference>
<comment type="function">
    <text evidence="8">May act as a component of the auxin efflux carrier.</text>
</comment>
<feature type="compositionally biased region" description="Basic and acidic residues" evidence="9">
    <location>
        <begin position="396"/>
        <end position="405"/>
    </location>
</feature>
<gene>
    <name evidence="10" type="primary">PIN1b</name>
</gene>
<comment type="subcellular location">
    <subcellularLocation>
        <location evidence="1 8">Membrane</location>
        <topology evidence="1 8">Multi-pass membrane protein</topology>
    </subcellularLocation>
</comment>
<evidence type="ECO:0000256" key="5">
    <source>
        <dbReference type="ARBA" id="ARBA00022989"/>
    </source>
</evidence>
<feature type="transmembrane region" description="Helical" evidence="8">
    <location>
        <begin position="600"/>
        <end position="619"/>
    </location>
</feature>
<reference evidence="10" key="1">
    <citation type="submission" date="2015-04" db="EMBL/GenBank/DDBJ databases">
        <title>Identification and expression of AUX/LAX and PIN auxin transporter genes in ramie (Boehmeria nivea L).</title>
        <authorList>
            <person name="Huang X."/>
        </authorList>
    </citation>
    <scope>NUCLEOTIDE SEQUENCE</scope>
</reference>
<dbReference type="GO" id="GO:0009734">
    <property type="term" value="P:auxin-activated signaling pathway"/>
    <property type="evidence" value="ECO:0007669"/>
    <property type="project" value="UniProtKB-UniRule"/>
</dbReference>
<evidence type="ECO:0000256" key="7">
    <source>
        <dbReference type="ARBA" id="ARBA00023294"/>
    </source>
</evidence>
<feature type="region of interest" description="Disordered" evidence="9">
    <location>
        <begin position="213"/>
        <end position="235"/>
    </location>
</feature>
<evidence type="ECO:0000256" key="1">
    <source>
        <dbReference type="ARBA" id="ARBA00004141"/>
    </source>
</evidence>
<dbReference type="EMBL" id="KR139991">
    <property type="protein sequence ID" value="AMQ09725.1"/>
    <property type="molecule type" value="mRNA"/>
</dbReference>
<keyword evidence="7 8" id="KW-0927">Auxin signaling pathway</keyword>
<feature type="transmembrane region" description="Helical" evidence="8">
    <location>
        <begin position="101"/>
        <end position="120"/>
    </location>
</feature>
<feature type="transmembrane region" description="Helical" evidence="8">
    <location>
        <begin position="6"/>
        <end position="28"/>
    </location>
</feature>
<keyword evidence="4 8" id="KW-0812">Transmembrane</keyword>
<feature type="region of interest" description="Disordered" evidence="9">
    <location>
        <begin position="316"/>
        <end position="350"/>
    </location>
</feature>
<feature type="transmembrane region" description="Helical" evidence="8">
    <location>
        <begin position="539"/>
        <end position="562"/>
    </location>
</feature>
<evidence type="ECO:0000256" key="8">
    <source>
        <dbReference type="RuleBase" id="RU362108"/>
    </source>
</evidence>
<feature type="transmembrane region" description="Helical" evidence="8">
    <location>
        <begin position="40"/>
        <end position="59"/>
    </location>
</feature>
<feature type="transmembrane region" description="Helical" evidence="8">
    <location>
        <begin position="480"/>
        <end position="497"/>
    </location>
</feature>
<organism evidence="10">
    <name type="scientific">Boehmeria nivea</name>
    <name type="common">Chinese grass</name>
    <name type="synonym">Urtica nivea</name>
    <dbReference type="NCBI Taxonomy" id="83906"/>
    <lineage>
        <taxon>Eukaryota</taxon>
        <taxon>Viridiplantae</taxon>
        <taxon>Streptophyta</taxon>
        <taxon>Embryophyta</taxon>
        <taxon>Tracheophyta</taxon>
        <taxon>Spermatophyta</taxon>
        <taxon>Magnoliopsida</taxon>
        <taxon>eudicotyledons</taxon>
        <taxon>Gunneridae</taxon>
        <taxon>Pentapetalae</taxon>
        <taxon>rosids</taxon>
        <taxon>fabids</taxon>
        <taxon>Rosales</taxon>
        <taxon>Urticaceae</taxon>
        <taxon>Boehmeria</taxon>
    </lineage>
</organism>
<dbReference type="AlphaFoldDB" id="A0A1L2D3F9"/>
<dbReference type="InterPro" id="IPR014024">
    <property type="entry name" value="Auxin_eff_plant"/>
</dbReference>
<dbReference type="PANTHER" id="PTHR31752:SF18">
    <property type="entry name" value="AUXIN EFFLUX CARRIER COMPONENT 1"/>
    <property type="match status" value="1"/>
</dbReference>
<dbReference type="GO" id="GO:0005886">
    <property type="term" value="C:plasma membrane"/>
    <property type="evidence" value="ECO:0007669"/>
    <property type="project" value="TreeGrafter"/>
</dbReference>
<feature type="transmembrane region" description="Helical" evidence="8">
    <location>
        <begin position="568"/>
        <end position="588"/>
    </location>
</feature>
<evidence type="ECO:0000256" key="3">
    <source>
        <dbReference type="ARBA" id="ARBA00022448"/>
    </source>
</evidence>